<sequence length="1034" mass="116059">MDTGNVRLMQQELVKLDSFDGSSYTRWAEKVKFMLMVLKLFFVLDPTLPPIPDNPVPEAGREPDFARIADLDKQRLLCKESETLACGYIKSALSDRLYDLYAPITCPRELWTTLEFKYKAQEEGTNKYLVSRYLRFQMVDDKPILEQIHELQVLENKMRVLNIPLPEIFLVGAVVDNLPPSWKDFQKRMMHKSEDYSLDDLIKHIRIEEEVRNQDKRGKVIMSANNVQAGGKGKGKSSGPAKKWNLGPQKKNFKRLGQSTSQGPKRTGKCHVCGETGHYARECMQRKSGPPAAANAVVDLEHLVANLSMDEIDMIAEDSTRVMAGRGGWYLDSGATVHVCDSRSKFSEYNTIDDGRHIVTANRGRADIAGIGTVHLSKLDENGIGIAMEVGKIVFHKRQHYFGKAYRQLGMYRLSLFEDGDDSSGASTSESVGSNVSSLSENSIDKFSKDAENSDRTLAPNLPSTSCDSSKTSNKVDEPRRSTRVRKEKSLGDDFFSYLVEGTQKKVTKEVILSINIEDDPKTYKEAMSSRDAPLWKEAINDEMDSIMGNGTWELADLPKGAKPIGSKWVFKRKLHPGGSISAFKARLVAKGYRQKEGIDYFDTYAPVARISSIRTLIAISAIKGLYIHQMDVKTTFLNGYLNEEVYMEQPEGFVVPGQENKVCRLIKSLYGLKQAPKQWHEIFDTTVTSFGFRHNGTDRCIYSKCTKESTVIICLYVDDMLIIGTNLEGIRETKNYLSSNFKMKDLGEVDTILGIKIKRPGSQISLSQSHYIEKILTKFQHLNIKEFNTPFDSSVKLDKNPGRAVAQLEYASAIGCMMYAMHCTRPDIAFAVSRLSQYTSNPGPDHWKAISRVLGYLKRTSDLELTYMMHPGILEGYSDASWIDHSSDSKSTSGWIYTLGGGAISWASKKQTCIAHSTMEAEFIALAVAVKEAEWIRDLLTDIHLWPHPTPSIPMYCDSEATLSKVYNAVYNGKSRHIGLRRNYVRQLIENGTISIVYVKSRGNLADPLTKPLTRDLVGSTTRDMGLKPLIIG</sequence>
<dbReference type="Proteomes" id="UP001055879">
    <property type="component" value="Linkage Group LG04"/>
</dbReference>
<evidence type="ECO:0000313" key="1">
    <source>
        <dbReference type="EMBL" id="KAI3734277.1"/>
    </source>
</evidence>
<organism evidence="1 2">
    <name type="scientific">Arctium lappa</name>
    <name type="common">Greater burdock</name>
    <name type="synonym">Lappa major</name>
    <dbReference type="NCBI Taxonomy" id="4217"/>
    <lineage>
        <taxon>Eukaryota</taxon>
        <taxon>Viridiplantae</taxon>
        <taxon>Streptophyta</taxon>
        <taxon>Embryophyta</taxon>
        <taxon>Tracheophyta</taxon>
        <taxon>Spermatophyta</taxon>
        <taxon>Magnoliopsida</taxon>
        <taxon>eudicotyledons</taxon>
        <taxon>Gunneridae</taxon>
        <taxon>Pentapetalae</taxon>
        <taxon>asterids</taxon>
        <taxon>campanulids</taxon>
        <taxon>Asterales</taxon>
        <taxon>Asteraceae</taxon>
        <taxon>Carduoideae</taxon>
        <taxon>Cardueae</taxon>
        <taxon>Arctiinae</taxon>
        <taxon>Arctium</taxon>
    </lineage>
</organism>
<dbReference type="EMBL" id="CM042050">
    <property type="protein sequence ID" value="KAI3734277.1"/>
    <property type="molecule type" value="Genomic_DNA"/>
</dbReference>
<comment type="caution">
    <text evidence="1">The sequence shown here is derived from an EMBL/GenBank/DDBJ whole genome shotgun (WGS) entry which is preliminary data.</text>
</comment>
<proteinExistence type="predicted"/>
<name>A0ACB9CJH0_ARCLA</name>
<gene>
    <name evidence="1" type="ORF">L6452_13742</name>
</gene>
<protein>
    <submittedName>
        <fullName evidence="1">Uncharacterized protein</fullName>
    </submittedName>
</protein>
<reference evidence="1 2" key="2">
    <citation type="journal article" date="2022" name="Mol. Ecol. Resour.">
        <title>The genomes of chicory, endive, great burdock and yacon provide insights into Asteraceae paleo-polyploidization history and plant inulin production.</title>
        <authorList>
            <person name="Fan W."/>
            <person name="Wang S."/>
            <person name="Wang H."/>
            <person name="Wang A."/>
            <person name="Jiang F."/>
            <person name="Liu H."/>
            <person name="Zhao H."/>
            <person name="Xu D."/>
            <person name="Zhang Y."/>
        </authorList>
    </citation>
    <scope>NUCLEOTIDE SEQUENCE [LARGE SCALE GENOMIC DNA]</scope>
    <source>
        <strain evidence="2">cv. Niubang</strain>
    </source>
</reference>
<reference evidence="2" key="1">
    <citation type="journal article" date="2022" name="Mol. Ecol. Resour.">
        <title>The genomes of chicory, endive, great burdock and yacon provide insights into Asteraceae palaeo-polyploidization history and plant inulin production.</title>
        <authorList>
            <person name="Fan W."/>
            <person name="Wang S."/>
            <person name="Wang H."/>
            <person name="Wang A."/>
            <person name="Jiang F."/>
            <person name="Liu H."/>
            <person name="Zhao H."/>
            <person name="Xu D."/>
            <person name="Zhang Y."/>
        </authorList>
    </citation>
    <scope>NUCLEOTIDE SEQUENCE [LARGE SCALE GENOMIC DNA]</scope>
    <source>
        <strain evidence="2">cv. Niubang</strain>
    </source>
</reference>
<evidence type="ECO:0000313" key="2">
    <source>
        <dbReference type="Proteomes" id="UP001055879"/>
    </source>
</evidence>
<accession>A0ACB9CJH0</accession>
<keyword evidence="2" id="KW-1185">Reference proteome</keyword>